<dbReference type="Proteomes" id="UP000186040">
    <property type="component" value="Unassembled WGS sequence"/>
</dbReference>
<dbReference type="EMBL" id="MKQR01000016">
    <property type="protein sequence ID" value="OLR92361.1"/>
    <property type="molecule type" value="Genomic_DNA"/>
</dbReference>
<comment type="caution">
    <text evidence="1">The sequence shown here is derived from an EMBL/GenBank/DDBJ whole genome shotgun (WGS) entry which is preliminary data.</text>
</comment>
<evidence type="ECO:0000313" key="2">
    <source>
        <dbReference type="Proteomes" id="UP000186040"/>
    </source>
</evidence>
<protein>
    <submittedName>
        <fullName evidence="1">Uncharacterized protein</fullName>
    </submittedName>
</protein>
<proteinExistence type="predicted"/>
<keyword evidence="2" id="KW-1185">Reference proteome</keyword>
<reference evidence="1 2" key="1">
    <citation type="submission" date="2016-10" db="EMBL/GenBank/DDBJ databases">
        <title>The Draft Genome Sequence of Actinokineospora bangkokensis 44EHWT reveals the biosynthetic pathway of antifungal compounds Thailandins with unusual extender unit butylmalonyl-CoA.</title>
        <authorList>
            <person name="Greule A."/>
            <person name="Intra B."/>
            <person name="Flemming S."/>
            <person name="Rommel M.G."/>
            <person name="Panbangred W."/>
            <person name="Bechthold A."/>
        </authorList>
    </citation>
    <scope>NUCLEOTIDE SEQUENCE [LARGE SCALE GENOMIC DNA]</scope>
    <source>
        <strain evidence="1 2">44EHW</strain>
    </source>
</reference>
<dbReference type="AlphaFoldDB" id="A0A1Q9LJY9"/>
<organism evidence="1 2">
    <name type="scientific">Actinokineospora bangkokensis</name>
    <dbReference type="NCBI Taxonomy" id="1193682"/>
    <lineage>
        <taxon>Bacteria</taxon>
        <taxon>Bacillati</taxon>
        <taxon>Actinomycetota</taxon>
        <taxon>Actinomycetes</taxon>
        <taxon>Pseudonocardiales</taxon>
        <taxon>Pseudonocardiaceae</taxon>
        <taxon>Actinokineospora</taxon>
    </lineage>
</organism>
<accession>A0A1Q9LJY9</accession>
<sequence length="137" mass="15029">MEHRRPSVDSLVEGPHNRYRLASRADDFTIWGLVETLFTGGRGLHGDIPPLHPRLLRDLLSHAPDPEFLGVLAWRRALRADEIAVTFGDRPPGRAEWLLRADEVARAWGWGLLGEDGVVAVVLGPDAPGHLPDAPGV</sequence>
<dbReference type="RefSeq" id="WP_075975506.1">
    <property type="nucleotide sequence ID" value="NZ_MKQR01000016.1"/>
</dbReference>
<dbReference type="OrthoDB" id="3699709at2"/>
<evidence type="ECO:0000313" key="1">
    <source>
        <dbReference type="EMBL" id="OLR92361.1"/>
    </source>
</evidence>
<gene>
    <name evidence="1" type="ORF">BJP25_19920</name>
</gene>
<name>A0A1Q9LJY9_9PSEU</name>